<organism evidence="1 2">
    <name type="scientific">Nocardia yunnanensis</name>
    <dbReference type="NCBI Taxonomy" id="2382165"/>
    <lineage>
        <taxon>Bacteria</taxon>
        <taxon>Bacillati</taxon>
        <taxon>Actinomycetota</taxon>
        <taxon>Actinomycetes</taxon>
        <taxon>Mycobacteriales</taxon>
        <taxon>Nocardiaceae</taxon>
        <taxon>Nocardia</taxon>
    </lineage>
</organism>
<evidence type="ECO:0000313" key="2">
    <source>
        <dbReference type="Proteomes" id="UP000267164"/>
    </source>
</evidence>
<dbReference type="AlphaFoldDB" id="A0A386ZLY1"/>
<keyword evidence="2" id="KW-1185">Reference proteome</keyword>
<dbReference type="Proteomes" id="UP000267164">
    <property type="component" value="Chromosome"/>
</dbReference>
<dbReference type="EMBL" id="CP032568">
    <property type="protein sequence ID" value="AYF78448.1"/>
    <property type="molecule type" value="Genomic_DNA"/>
</dbReference>
<evidence type="ECO:0000313" key="1">
    <source>
        <dbReference type="EMBL" id="AYF78448.1"/>
    </source>
</evidence>
<reference evidence="1 2" key="1">
    <citation type="submission" date="2018-09" db="EMBL/GenBank/DDBJ databases">
        <title>Nocardia yunnanensis sp. nov., an actinomycete isolated from a soil sample.</title>
        <authorList>
            <person name="Zhang J."/>
        </authorList>
    </citation>
    <scope>NUCLEOTIDE SEQUENCE [LARGE SCALE GENOMIC DNA]</scope>
    <source>
        <strain evidence="1 2">CFHS0054</strain>
    </source>
</reference>
<proteinExistence type="predicted"/>
<name>A0A386ZLY1_9NOCA</name>
<gene>
    <name evidence="1" type="ORF">D7D52_36645</name>
</gene>
<dbReference type="KEGG" id="nyu:D7D52_36645"/>
<protein>
    <submittedName>
        <fullName evidence="1">Uncharacterized protein</fullName>
    </submittedName>
</protein>
<accession>A0A386ZLY1</accession>
<sequence>MSKTCADCVVGCGAGLTDQLDDGGHNPLGIGATCAIGYDPSVDLAICTDSDRDRAIGGCRDSNFFRQRGSNVFDICP</sequence>